<evidence type="ECO:0000259" key="2">
    <source>
        <dbReference type="Pfam" id="PF08652"/>
    </source>
</evidence>
<evidence type="ECO:0000313" key="3">
    <source>
        <dbReference type="EMBL" id="WAR20956.1"/>
    </source>
</evidence>
<protein>
    <recommendedName>
        <fullName evidence="2">RAI1-like domain-containing protein</fullName>
    </recommendedName>
</protein>
<organism evidence="3 4">
    <name type="scientific">Mya arenaria</name>
    <name type="common">Soft-shell clam</name>
    <dbReference type="NCBI Taxonomy" id="6604"/>
    <lineage>
        <taxon>Eukaryota</taxon>
        <taxon>Metazoa</taxon>
        <taxon>Spiralia</taxon>
        <taxon>Lophotrochozoa</taxon>
        <taxon>Mollusca</taxon>
        <taxon>Bivalvia</taxon>
        <taxon>Autobranchia</taxon>
        <taxon>Heteroconchia</taxon>
        <taxon>Euheterodonta</taxon>
        <taxon>Imparidentia</taxon>
        <taxon>Neoheterodontei</taxon>
        <taxon>Myida</taxon>
        <taxon>Myoidea</taxon>
        <taxon>Myidae</taxon>
        <taxon>Mya</taxon>
    </lineage>
</organism>
<dbReference type="Pfam" id="PF08652">
    <property type="entry name" value="RAI1"/>
    <property type="match status" value="1"/>
</dbReference>
<feature type="domain" description="RAI1-like" evidence="2">
    <location>
        <begin position="20"/>
        <end position="82"/>
    </location>
</feature>
<dbReference type="InterPro" id="IPR013961">
    <property type="entry name" value="RAI1"/>
</dbReference>
<evidence type="ECO:0000256" key="1">
    <source>
        <dbReference type="SAM" id="MobiDB-lite"/>
    </source>
</evidence>
<gene>
    <name evidence="3" type="ORF">MAR_014930</name>
</gene>
<feature type="region of interest" description="Disordered" evidence="1">
    <location>
        <begin position="86"/>
        <end position="120"/>
    </location>
</feature>
<sequence>MAKLRTDIGFYDYQYQDLYQPKEIGHFSLGSEIQFNKSQVKYFIPPSDYNDVEYDLTKGYEEMTEWKGRKIDDLLQWIRNDGDSCINGPVEHDQTDPNIQSGGSLKMRERTTAPIPQDLG</sequence>
<proteinExistence type="predicted"/>
<keyword evidence="4" id="KW-1185">Reference proteome</keyword>
<reference evidence="3" key="1">
    <citation type="submission" date="2022-11" db="EMBL/GenBank/DDBJ databases">
        <title>Centuries of genome instability and evolution in soft-shell clam transmissible cancer (bioRxiv).</title>
        <authorList>
            <person name="Hart S.F.M."/>
            <person name="Yonemitsu M.A."/>
            <person name="Giersch R.M."/>
            <person name="Beal B.F."/>
            <person name="Arriagada G."/>
            <person name="Davis B.W."/>
            <person name="Ostrander E.A."/>
            <person name="Goff S.P."/>
            <person name="Metzger M.J."/>
        </authorList>
    </citation>
    <scope>NUCLEOTIDE SEQUENCE</scope>
    <source>
        <strain evidence="3">MELC-2E11</strain>
        <tissue evidence="3">Siphon/mantle</tissue>
    </source>
</reference>
<dbReference type="Proteomes" id="UP001164746">
    <property type="component" value="Chromosome 12"/>
</dbReference>
<evidence type="ECO:0000313" key="4">
    <source>
        <dbReference type="Proteomes" id="UP001164746"/>
    </source>
</evidence>
<accession>A0ABY7FJ52</accession>
<name>A0ABY7FJ52_MYAAR</name>
<dbReference type="EMBL" id="CP111023">
    <property type="protein sequence ID" value="WAR20956.1"/>
    <property type="molecule type" value="Genomic_DNA"/>
</dbReference>